<name>A0A5N7IQP2_9CLOT</name>
<dbReference type="RefSeq" id="WP_152752839.1">
    <property type="nucleotide sequence ID" value="NZ_SPSE01000034.1"/>
</dbReference>
<dbReference type="InterPro" id="IPR000182">
    <property type="entry name" value="GNAT_dom"/>
</dbReference>
<proteinExistence type="predicted"/>
<dbReference type="GO" id="GO:0016747">
    <property type="term" value="F:acyltransferase activity, transferring groups other than amino-acyl groups"/>
    <property type="evidence" value="ECO:0007669"/>
    <property type="project" value="InterPro"/>
</dbReference>
<comment type="caution">
    <text evidence="4">The sequence shown here is derived from an EMBL/GenBank/DDBJ whole genome shotgun (WGS) entry which is preliminary data.</text>
</comment>
<keyword evidence="1 4" id="KW-0808">Transferase</keyword>
<organism evidence="4 5">
    <name type="scientific">Clostridium estertheticum</name>
    <dbReference type="NCBI Taxonomy" id="238834"/>
    <lineage>
        <taxon>Bacteria</taxon>
        <taxon>Bacillati</taxon>
        <taxon>Bacillota</taxon>
        <taxon>Clostridia</taxon>
        <taxon>Eubacteriales</taxon>
        <taxon>Clostridiaceae</taxon>
        <taxon>Clostridium</taxon>
    </lineage>
</organism>
<dbReference type="PROSITE" id="PS51186">
    <property type="entry name" value="GNAT"/>
    <property type="match status" value="1"/>
</dbReference>
<dbReference type="CDD" id="cd04301">
    <property type="entry name" value="NAT_SF"/>
    <property type="match status" value="1"/>
</dbReference>
<evidence type="ECO:0000256" key="2">
    <source>
        <dbReference type="ARBA" id="ARBA00023315"/>
    </source>
</evidence>
<dbReference type="AlphaFoldDB" id="A0A5N7IQP2"/>
<evidence type="ECO:0000259" key="3">
    <source>
        <dbReference type="PROSITE" id="PS51186"/>
    </source>
</evidence>
<evidence type="ECO:0000256" key="1">
    <source>
        <dbReference type="ARBA" id="ARBA00022679"/>
    </source>
</evidence>
<sequence>MSKNVINEDEKYLGGISVEIISKQIPIEKMEILREALDKLHKYHNSKSEYFSGDYPRITFEERLEVYRKNAKLGKYRIELLIDAKTNNIIGFCIAYIKRICGKVEVLFVDEQYRRNGLGVKLMSSAMEWFGENHINDIELTVVYGNEAVSFYQKLGFYPRSIIMTTKP</sequence>
<protein>
    <submittedName>
        <fullName evidence="4">GNAT family N-acetyltransferase</fullName>
    </submittedName>
</protein>
<evidence type="ECO:0000313" key="4">
    <source>
        <dbReference type="EMBL" id="MPQ63313.1"/>
    </source>
</evidence>
<dbReference type="PANTHER" id="PTHR43420:SF12">
    <property type="entry name" value="N-ACETYLTRANSFERASE DOMAIN-CONTAINING PROTEIN"/>
    <property type="match status" value="1"/>
</dbReference>
<accession>A0A5N7IQP2</accession>
<keyword evidence="2" id="KW-0012">Acyltransferase</keyword>
<dbReference type="PANTHER" id="PTHR43420">
    <property type="entry name" value="ACETYLTRANSFERASE"/>
    <property type="match status" value="1"/>
</dbReference>
<evidence type="ECO:0000313" key="5">
    <source>
        <dbReference type="Proteomes" id="UP000342249"/>
    </source>
</evidence>
<dbReference type="Gene3D" id="3.40.630.30">
    <property type="match status" value="1"/>
</dbReference>
<dbReference type="EMBL" id="SPSF01000033">
    <property type="protein sequence ID" value="MPQ63313.1"/>
    <property type="molecule type" value="Genomic_DNA"/>
</dbReference>
<reference evidence="4 5" key="1">
    <citation type="journal article" date="2019" name="Lett. Appl. Microbiol.">
        <title>A case of 'blown pack' spoilage of vacuum-packaged pork likely associated with Clostridium estertheticum in Canada.</title>
        <authorList>
            <person name="Zhang P."/>
            <person name="Ward P."/>
            <person name="McMullen L.M."/>
            <person name="Yang X."/>
        </authorList>
    </citation>
    <scope>NUCLEOTIDE SEQUENCE [LARGE SCALE GENOMIC DNA]</scope>
    <source>
        <strain evidence="4 5">MA19</strain>
    </source>
</reference>
<dbReference type="Proteomes" id="UP000342249">
    <property type="component" value="Unassembled WGS sequence"/>
</dbReference>
<feature type="domain" description="N-acetyltransferase" evidence="3">
    <location>
        <begin position="30"/>
        <end position="168"/>
    </location>
</feature>
<dbReference type="Pfam" id="PF00583">
    <property type="entry name" value="Acetyltransf_1"/>
    <property type="match status" value="1"/>
</dbReference>
<dbReference type="SUPFAM" id="SSF55729">
    <property type="entry name" value="Acyl-CoA N-acyltransferases (Nat)"/>
    <property type="match status" value="1"/>
</dbReference>
<dbReference type="InterPro" id="IPR016181">
    <property type="entry name" value="Acyl_CoA_acyltransferase"/>
</dbReference>
<gene>
    <name evidence="4" type="ORF">E4V82_14485</name>
</gene>
<dbReference type="InterPro" id="IPR050680">
    <property type="entry name" value="YpeA/RimI_acetyltransf"/>
</dbReference>